<evidence type="ECO:0000256" key="1">
    <source>
        <dbReference type="SAM" id="MobiDB-lite"/>
    </source>
</evidence>
<reference evidence="3" key="2">
    <citation type="journal article" date="2023" name="Int. J. Syst. Evol. Microbiol.">
        <title>Streptomyces marispadix sp. nov., isolated from marine beach sediment of the Northern Coast of Portugal.</title>
        <authorList>
            <person name="dos Santos J.D.N."/>
            <person name="Vitorino I.R."/>
            <person name="Kallscheuer N."/>
            <person name="Srivastava A."/>
            <person name="Krautwurst S."/>
            <person name="Marz M."/>
            <person name="Jogler C."/>
            <person name="Lobo Da Cunha A."/>
            <person name="Catita J."/>
            <person name="Goncalves H."/>
            <person name="Gonzalez I."/>
            <person name="Reyes F."/>
            <person name="Lage O.M."/>
        </authorList>
    </citation>
    <scope>NUCLEOTIDE SEQUENCE</scope>
    <source>
        <strain evidence="3">M600PL45_2</strain>
    </source>
</reference>
<feature type="compositionally biased region" description="Low complexity" evidence="1">
    <location>
        <begin position="10"/>
        <end position="26"/>
    </location>
</feature>
<dbReference type="RefSeq" id="WP_241060193.1">
    <property type="nucleotide sequence ID" value="NZ_JAKWJU010000002.1"/>
</dbReference>
<organism evidence="3 4">
    <name type="scientific">Streptomyces marispadix</name>
    <dbReference type="NCBI Taxonomy" id="2922868"/>
    <lineage>
        <taxon>Bacteria</taxon>
        <taxon>Bacillati</taxon>
        <taxon>Actinomycetota</taxon>
        <taxon>Actinomycetes</taxon>
        <taxon>Kitasatosporales</taxon>
        <taxon>Streptomycetaceae</taxon>
        <taxon>Streptomyces</taxon>
    </lineage>
</organism>
<protein>
    <recommendedName>
        <fullName evidence="5">Integral membrane protein</fullName>
    </recommendedName>
</protein>
<evidence type="ECO:0000313" key="3">
    <source>
        <dbReference type="EMBL" id="MCH6161629.1"/>
    </source>
</evidence>
<feature type="transmembrane region" description="Helical" evidence="2">
    <location>
        <begin position="153"/>
        <end position="173"/>
    </location>
</feature>
<keyword evidence="2" id="KW-0812">Transmembrane</keyword>
<feature type="transmembrane region" description="Helical" evidence="2">
    <location>
        <begin position="120"/>
        <end position="141"/>
    </location>
</feature>
<dbReference type="EMBL" id="JAKWJU010000002">
    <property type="protein sequence ID" value="MCH6161629.1"/>
    <property type="molecule type" value="Genomic_DNA"/>
</dbReference>
<feature type="region of interest" description="Disordered" evidence="1">
    <location>
        <begin position="1"/>
        <end position="44"/>
    </location>
</feature>
<accession>A0ABS9SZB6</accession>
<feature type="transmembrane region" description="Helical" evidence="2">
    <location>
        <begin position="209"/>
        <end position="228"/>
    </location>
</feature>
<dbReference type="Proteomes" id="UP001166784">
    <property type="component" value="Unassembled WGS sequence"/>
</dbReference>
<keyword evidence="2" id="KW-0472">Membrane</keyword>
<comment type="caution">
    <text evidence="3">The sequence shown here is derived from an EMBL/GenBank/DDBJ whole genome shotgun (WGS) entry which is preliminary data.</text>
</comment>
<keyword evidence="4" id="KW-1185">Reference proteome</keyword>
<evidence type="ECO:0000256" key="2">
    <source>
        <dbReference type="SAM" id="Phobius"/>
    </source>
</evidence>
<name>A0ABS9SZB6_9ACTN</name>
<feature type="compositionally biased region" description="Polar residues" evidence="1">
    <location>
        <begin position="28"/>
        <end position="40"/>
    </location>
</feature>
<proteinExistence type="predicted"/>
<evidence type="ECO:0000313" key="4">
    <source>
        <dbReference type="Proteomes" id="UP001166784"/>
    </source>
</evidence>
<feature type="region of interest" description="Disordered" evidence="1">
    <location>
        <begin position="252"/>
        <end position="274"/>
    </location>
</feature>
<sequence length="406" mass="43622">MSETAKHEPGTQAGTQTGPRTGTPPETSAPQSEPQAGSSTEEAESWGERVTWCLLYRGVELETAESAVAEALAHCAESGESPEQAFGTPEQYADSLAAARTPAARRAQRDYPHDLSVDDYWGLPLVAPGLVAAVGGVLVWIRNGLWVDVDAARLTGMALLAVVFSIAAVGYTLRTAGRPRAATATLAGAAAMGIPVALSTQYLPRTELVRVPSATVVLCGFLLLWLGWRTERPAEPGRLGSVYERLLTGGRAHGRSRRGGDADGSSTDGGGTDTADWLRRLEGLLRGRHRVSRRVARRIVAETEAHLESTGALPEEEFGDAEEYALTLVEEGRAPRPTKEALRWQGEAGFFVLCVICVVDADWSDPGWFEWAAAVLGVVTGVWLIRHYRDKWPEGTASSSPDEPRK</sequence>
<gene>
    <name evidence="3" type="ORF">MMA15_14870</name>
</gene>
<evidence type="ECO:0008006" key="5">
    <source>
        <dbReference type="Google" id="ProtNLM"/>
    </source>
</evidence>
<feature type="transmembrane region" description="Helical" evidence="2">
    <location>
        <begin position="185"/>
        <end position="203"/>
    </location>
</feature>
<keyword evidence="2" id="KW-1133">Transmembrane helix</keyword>
<reference evidence="3" key="1">
    <citation type="submission" date="2022-03" db="EMBL/GenBank/DDBJ databases">
        <authorList>
            <person name="Santos J.D.N."/>
            <person name="Kallscheuer N."/>
            <person name="Jogler C."/>
            <person name="Lage O.M."/>
        </authorList>
    </citation>
    <scope>NUCLEOTIDE SEQUENCE</scope>
    <source>
        <strain evidence="3">M600PL45_2</strain>
    </source>
</reference>